<accession>A0A1J5G1P4</accession>
<dbReference type="EMBL" id="MNYX01000019">
    <property type="protein sequence ID" value="OIP66179.1"/>
    <property type="molecule type" value="Genomic_DNA"/>
</dbReference>
<dbReference type="AlphaFoldDB" id="A0A1J5G1P4"/>
<organism evidence="1 2">
    <name type="scientific">Candidatus Nomurabacteria bacterium CG2_30_43_9</name>
    <dbReference type="NCBI Taxonomy" id="1805283"/>
    <lineage>
        <taxon>Bacteria</taxon>
        <taxon>Candidatus Nomuraibacteriota</taxon>
    </lineage>
</organism>
<sequence length="110" mass="12199">MASVMALIQKPTAKNLDESNTSIMIKIKDGSHLCIEKDAGKLFKLFYCEVNRFGEHQISHVGTIRLDELNGSLSILAGCLGGAVIKTKIGDLHVADYKHASRLRKWLKTF</sequence>
<name>A0A1J5G1P4_9BACT</name>
<proteinExistence type="predicted"/>
<gene>
    <name evidence="1" type="ORF">AUK15_00790</name>
</gene>
<evidence type="ECO:0000313" key="2">
    <source>
        <dbReference type="Proteomes" id="UP000182059"/>
    </source>
</evidence>
<reference evidence="1 2" key="1">
    <citation type="journal article" date="2016" name="Environ. Microbiol.">
        <title>Genomic resolution of a cold subsurface aquifer community provides metabolic insights for novel microbes adapted to high CO concentrations.</title>
        <authorList>
            <person name="Probst A.J."/>
            <person name="Castelle C.J."/>
            <person name="Singh A."/>
            <person name="Brown C.T."/>
            <person name="Anantharaman K."/>
            <person name="Sharon I."/>
            <person name="Hug L.A."/>
            <person name="Burstein D."/>
            <person name="Emerson J.B."/>
            <person name="Thomas B.C."/>
            <person name="Banfield J.F."/>
        </authorList>
    </citation>
    <scope>NUCLEOTIDE SEQUENCE [LARGE SCALE GENOMIC DNA]</scope>
    <source>
        <strain evidence="1">CG2_30_43_9</strain>
    </source>
</reference>
<dbReference type="Proteomes" id="UP000182059">
    <property type="component" value="Unassembled WGS sequence"/>
</dbReference>
<comment type="caution">
    <text evidence="1">The sequence shown here is derived from an EMBL/GenBank/DDBJ whole genome shotgun (WGS) entry which is preliminary data.</text>
</comment>
<evidence type="ECO:0000313" key="1">
    <source>
        <dbReference type="EMBL" id="OIP66179.1"/>
    </source>
</evidence>
<protein>
    <submittedName>
        <fullName evidence="1">Uncharacterized protein</fullName>
    </submittedName>
</protein>